<dbReference type="EMBL" id="JAWWNJ010000089">
    <property type="protein sequence ID" value="KAK7000215.1"/>
    <property type="molecule type" value="Genomic_DNA"/>
</dbReference>
<feature type="compositionally biased region" description="Basic and acidic residues" evidence="1">
    <location>
        <begin position="257"/>
        <end position="267"/>
    </location>
</feature>
<feature type="region of interest" description="Disordered" evidence="1">
    <location>
        <begin position="50"/>
        <end position="82"/>
    </location>
</feature>
<protein>
    <submittedName>
        <fullName evidence="2">Uncharacterized protein</fullName>
    </submittedName>
</protein>
<accession>A0AAW0A309</accession>
<keyword evidence="3" id="KW-1185">Reference proteome</keyword>
<dbReference type="AlphaFoldDB" id="A0AAW0A309"/>
<proteinExistence type="predicted"/>
<evidence type="ECO:0000256" key="1">
    <source>
        <dbReference type="SAM" id="MobiDB-lite"/>
    </source>
</evidence>
<evidence type="ECO:0000313" key="3">
    <source>
        <dbReference type="Proteomes" id="UP001362999"/>
    </source>
</evidence>
<reference evidence="2 3" key="1">
    <citation type="journal article" date="2024" name="J Genomics">
        <title>Draft genome sequencing and assembly of Favolaschia claudopus CIRM-BRFM 2984 isolated from oak limbs.</title>
        <authorList>
            <person name="Navarro D."/>
            <person name="Drula E."/>
            <person name="Chaduli D."/>
            <person name="Cazenave R."/>
            <person name="Ahrendt S."/>
            <person name="Wang J."/>
            <person name="Lipzen A."/>
            <person name="Daum C."/>
            <person name="Barry K."/>
            <person name="Grigoriev I.V."/>
            <person name="Favel A."/>
            <person name="Rosso M.N."/>
            <person name="Martin F."/>
        </authorList>
    </citation>
    <scope>NUCLEOTIDE SEQUENCE [LARGE SCALE GENOMIC DNA]</scope>
    <source>
        <strain evidence="2 3">CIRM-BRFM 2984</strain>
    </source>
</reference>
<sequence>MRVYEWDGVPTPIVDADDYILIALGGFPDNGKGDWNEEVAIPAAEAMEKAAMSGKSGKPTPRRGAHASKSAGASMGGGQTHPQNLSLSVRNAAILASLFALEPFRRIAGFTNMVFYAFAQQLHDFYRTEFDKVCAHDPSILRNLPSRLSVFSTTTFNFGPATVTFPHIDFRNWPLGNFDPDRGGHLVLWDLKLVIRFPPGSTILIPSAFLRHSNVNIAPHETRFSFTQYTPAGLFRWVYNRFRTDKDIDTSKTTTPQEREQRRKDRERRWAEGIKMYTKWDGPSQTL</sequence>
<organism evidence="2 3">
    <name type="scientific">Favolaschia claudopus</name>
    <dbReference type="NCBI Taxonomy" id="2862362"/>
    <lineage>
        <taxon>Eukaryota</taxon>
        <taxon>Fungi</taxon>
        <taxon>Dikarya</taxon>
        <taxon>Basidiomycota</taxon>
        <taxon>Agaricomycotina</taxon>
        <taxon>Agaricomycetes</taxon>
        <taxon>Agaricomycetidae</taxon>
        <taxon>Agaricales</taxon>
        <taxon>Marasmiineae</taxon>
        <taxon>Mycenaceae</taxon>
        <taxon>Favolaschia</taxon>
    </lineage>
</organism>
<comment type="caution">
    <text evidence="2">The sequence shown here is derived from an EMBL/GenBank/DDBJ whole genome shotgun (WGS) entry which is preliminary data.</text>
</comment>
<dbReference type="Proteomes" id="UP001362999">
    <property type="component" value="Unassembled WGS sequence"/>
</dbReference>
<name>A0AAW0A309_9AGAR</name>
<evidence type="ECO:0000313" key="2">
    <source>
        <dbReference type="EMBL" id="KAK7000215.1"/>
    </source>
</evidence>
<dbReference type="Gene3D" id="3.60.130.30">
    <property type="match status" value="1"/>
</dbReference>
<gene>
    <name evidence="2" type="ORF">R3P38DRAFT_3328007</name>
</gene>
<feature type="region of interest" description="Disordered" evidence="1">
    <location>
        <begin position="248"/>
        <end position="267"/>
    </location>
</feature>